<proteinExistence type="predicted"/>
<reference evidence="1 2" key="1">
    <citation type="submission" date="2020-02" db="EMBL/GenBank/DDBJ databases">
        <title>Whole genome sequence of Halogeometricum borinquense strain wsp4.</title>
        <authorList>
            <person name="Verma D.K."/>
            <person name="Gopal K."/>
            <person name="Prasad E.S."/>
        </authorList>
    </citation>
    <scope>NUCLEOTIDE SEQUENCE [LARGE SCALE GENOMIC DNA]</scope>
    <source>
        <strain evidence="2">wsp4</strain>
    </source>
</reference>
<evidence type="ECO:0000313" key="1">
    <source>
        <dbReference type="EMBL" id="QIB75505.1"/>
    </source>
</evidence>
<evidence type="ECO:0000313" key="2">
    <source>
        <dbReference type="Proteomes" id="UP000465846"/>
    </source>
</evidence>
<protein>
    <submittedName>
        <fullName evidence="1">DUF4097 domain-containing protein</fullName>
    </submittedName>
</protein>
<name>A0A6C0UJ91_9EURY</name>
<dbReference type="GeneID" id="44080754"/>
<dbReference type="Proteomes" id="UP000465846">
    <property type="component" value="Chromosome"/>
</dbReference>
<sequence>MSRSLWYLGLLLIIGGVTLGAVPTSSYSTIAGDRPVSVSVADDDEAFLALTETGATVRNPGNGNGNSGTAIASLVNNLDSDMTVSYEASVDTDAVSLKTTSETTTIDRGSQERIFASCNPPNGGSGTATLTVTVNEAEAGNAKITDATLQAQFDYDCPGNGGGHPGPPHGVAYIDTNGNGAYDDGEAILTKSEALSFDDEDENLVIHPDRERLSSRWEIEIEARSLIVREATLRTNRDVSIETESGGVTFVDSGVSTTNGEIEIEGSSVVASRSTFETNQEVSIEAEDGEVSLAASTIDTKNGKVEVKGGRIDAQNSQFRSNTKIELTAERGAVSLSGATIDSVNGEVEVVGRSVSAPNADISTNSEISLIGSNAVTLTGATVDSTNGQVEVYGNSISARNAEITTNSEIVLNTEDSHIDLVDSTVRSTNGEIKISSDGPLDATRATVETNSDISLGSVGDMTLTEATVSTVNGGITAQLSRDSATLSVDGTVIRVRGGSGVLVYSPEDVTVSGTPDEGTVRRD</sequence>
<accession>A0A6C0UJ91</accession>
<dbReference type="RefSeq" id="WP_163487273.1">
    <property type="nucleotide sequence ID" value="NZ_CP048739.1"/>
</dbReference>
<organism evidence="1 2">
    <name type="scientific">Halogeometricum borinquense</name>
    <dbReference type="NCBI Taxonomy" id="60847"/>
    <lineage>
        <taxon>Archaea</taxon>
        <taxon>Methanobacteriati</taxon>
        <taxon>Methanobacteriota</taxon>
        <taxon>Stenosarchaea group</taxon>
        <taxon>Halobacteria</taxon>
        <taxon>Halobacteriales</taxon>
        <taxon>Haloferacaceae</taxon>
        <taxon>Halogeometricum</taxon>
    </lineage>
</organism>
<gene>
    <name evidence="1" type="ORF">G3I44_15095</name>
</gene>
<dbReference type="Gene3D" id="2.160.20.20">
    <property type="match status" value="1"/>
</dbReference>
<dbReference type="AlphaFoldDB" id="A0A6C0UJ91"/>
<dbReference type="InterPro" id="IPR012332">
    <property type="entry name" value="Autotransporter_pectin_lyase_C"/>
</dbReference>
<dbReference type="EMBL" id="CP048739">
    <property type="protein sequence ID" value="QIB75505.1"/>
    <property type="molecule type" value="Genomic_DNA"/>
</dbReference>